<dbReference type="EMBL" id="JAGGLM010000007">
    <property type="protein sequence ID" value="MBP2032830.1"/>
    <property type="molecule type" value="Genomic_DNA"/>
</dbReference>
<dbReference type="Proteomes" id="UP001519307">
    <property type="component" value="Unassembled WGS sequence"/>
</dbReference>
<name>A0ABS4KS13_9CLOT</name>
<proteinExistence type="predicted"/>
<keyword evidence="2" id="KW-1185">Reference proteome</keyword>
<reference evidence="1 2" key="1">
    <citation type="submission" date="2021-03" db="EMBL/GenBank/DDBJ databases">
        <title>Genomic Encyclopedia of Type Strains, Phase IV (KMG-IV): sequencing the most valuable type-strain genomes for metagenomic binning, comparative biology and taxonomic classification.</title>
        <authorList>
            <person name="Goeker M."/>
        </authorList>
    </citation>
    <scope>NUCLEOTIDE SEQUENCE [LARGE SCALE GENOMIC DNA]</scope>
    <source>
        <strain evidence="1 2">DSM 28783</strain>
    </source>
</reference>
<accession>A0ABS4KS13</accession>
<evidence type="ECO:0000313" key="1">
    <source>
        <dbReference type="EMBL" id="MBP2032830.1"/>
    </source>
</evidence>
<organism evidence="1 2">
    <name type="scientific">Clostridium algifaecis</name>
    <dbReference type="NCBI Taxonomy" id="1472040"/>
    <lineage>
        <taxon>Bacteria</taxon>
        <taxon>Bacillati</taxon>
        <taxon>Bacillota</taxon>
        <taxon>Clostridia</taxon>
        <taxon>Eubacteriales</taxon>
        <taxon>Clostridiaceae</taxon>
        <taxon>Clostridium</taxon>
    </lineage>
</organism>
<evidence type="ECO:0000313" key="2">
    <source>
        <dbReference type="Proteomes" id="UP001519307"/>
    </source>
</evidence>
<sequence>MCKRTQDVKVEMEKIKSRKMEVFIMKVGIIGAGRTGKVQARNIFICIP</sequence>
<gene>
    <name evidence="1" type="ORF">J2Z42_001504</name>
</gene>
<comment type="caution">
    <text evidence="1">The sequence shown here is derived from an EMBL/GenBank/DDBJ whole genome shotgun (WGS) entry which is preliminary data.</text>
</comment>
<protein>
    <submittedName>
        <fullName evidence="1">Uncharacterized protein</fullName>
    </submittedName>
</protein>